<evidence type="ECO:0000313" key="13">
    <source>
        <dbReference type="Proteomes" id="UP000177078"/>
    </source>
</evidence>
<evidence type="ECO:0000256" key="7">
    <source>
        <dbReference type="ARBA" id="ARBA00030776"/>
    </source>
</evidence>
<keyword evidence="12" id="KW-0648">Protein biosynthesis</keyword>
<dbReference type="SUPFAM" id="SSF46557">
    <property type="entry name" value="GreA transcript cleavage protein, N-terminal domain"/>
    <property type="match status" value="1"/>
</dbReference>
<evidence type="ECO:0000259" key="11">
    <source>
        <dbReference type="Pfam" id="PF03449"/>
    </source>
</evidence>
<dbReference type="GO" id="GO:0003746">
    <property type="term" value="F:translation elongation factor activity"/>
    <property type="evidence" value="ECO:0007669"/>
    <property type="project" value="UniProtKB-KW"/>
</dbReference>
<evidence type="ECO:0000256" key="8">
    <source>
        <dbReference type="HAMAP-Rule" id="MF_00105"/>
    </source>
</evidence>
<dbReference type="GO" id="GO:0003677">
    <property type="term" value="F:DNA binding"/>
    <property type="evidence" value="ECO:0007669"/>
    <property type="project" value="UniProtKB-UniRule"/>
</dbReference>
<sequence length="151" mass="16697">MTKYLTQEGLAKLKEELGHLEKTKRKEVSEKLKQAVSQGDLSENAAYDAAKEEQGFIEGKIRDLKNIIVQAKLIVDKKSNGRIEIGSIAALFSKDGREEFRVVGPEEADVLNNKISFQSPLGSALLDKKRGDIVEINTPGGKKQYKVIAVK</sequence>
<dbReference type="Pfam" id="PF01272">
    <property type="entry name" value="GreA_GreB"/>
    <property type="match status" value="1"/>
</dbReference>
<evidence type="ECO:0000256" key="6">
    <source>
        <dbReference type="ARBA" id="ARBA00024916"/>
    </source>
</evidence>
<dbReference type="HAMAP" id="MF_00105">
    <property type="entry name" value="GreA_GreB"/>
    <property type="match status" value="1"/>
</dbReference>
<evidence type="ECO:0000256" key="9">
    <source>
        <dbReference type="RuleBase" id="RU000556"/>
    </source>
</evidence>
<dbReference type="EMBL" id="MHUC01000015">
    <property type="protein sequence ID" value="OHA70915.1"/>
    <property type="molecule type" value="Genomic_DNA"/>
</dbReference>
<name>A0A1G2RDI7_9BACT</name>
<dbReference type="InterPro" id="IPR006359">
    <property type="entry name" value="Tscrpt_elong_fac_GreA"/>
</dbReference>
<reference evidence="12 13" key="1">
    <citation type="journal article" date="2016" name="Nat. Commun.">
        <title>Thousands of microbial genomes shed light on interconnected biogeochemical processes in an aquifer system.</title>
        <authorList>
            <person name="Anantharaman K."/>
            <person name="Brown C.T."/>
            <person name="Hug L.A."/>
            <person name="Sharon I."/>
            <person name="Castelle C.J."/>
            <person name="Probst A.J."/>
            <person name="Thomas B.C."/>
            <person name="Singh A."/>
            <person name="Wilkins M.J."/>
            <person name="Karaoz U."/>
            <person name="Brodie E.L."/>
            <person name="Williams K.H."/>
            <person name="Hubbard S.S."/>
            <person name="Banfield J.F."/>
        </authorList>
    </citation>
    <scope>NUCLEOTIDE SEQUENCE [LARGE SCALE GENOMIC DNA]</scope>
</reference>
<keyword evidence="3 8" id="KW-0805">Transcription regulation</keyword>
<evidence type="ECO:0000256" key="3">
    <source>
        <dbReference type="ARBA" id="ARBA00023015"/>
    </source>
</evidence>
<evidence type="ECO:0000256" key="4">
    <source>
        <dbReference type="ARBA" id="ARBA00023125"/>
    </source>
</evidence>
<accession>A0A1G2RDI7</accession>
<comment type="caution">
    <text evidence="12">The sequence shown here is derived from an EMBL/GenBank/DDBJ whole genome shotgun (WGS) entry which is preliminary data.</text>
</comment>
<dbReference type="PANTHER" id="PTHR30437:SF4">
    <property type="entry name" value="TRANSCRIPTION ELONGATION FACTOR GREA"/>
    <property type="match status" value="1"/>
</dbReference>
<gene>
    <name evidence="8" type="primary">greA</name>
    <name evidence="12" type="ORF">A3F15_02050</name>
</gene>
<dbReference type="InterPro" id="IPR023459">
    <property type="entry name" value="Tscrpt_elong_fac_GreA/B_fam"/>
</dbReference>
<dbReference type="InterPro" id="IPR036805">
    <property type="entry name" value="Tscrpt_elong_fac_GreA/B_N_sf"/>
</dbReference>
<feature type="domain" description="Transcription elongation factor GreA/GreB N-terminal" evidence="11">
    <location>
        <begin position="4"/>
        <end position="72"/>
    </location>
</feature>
<dbReference type="FunFam" id="1.10.287.180:FF:000001">
    <property type="entry name" value="Transcription elongation factor GreA"/>
    <property type="match status" value="1"/>
</dbReference>
<organism evidence="12 13">
    <name type="scientific">Candidatus Wildermuthbacteria bacterium RIFCSPHIGHO2_12_FULL_40_12</name>
    <dbReference type="NCBI Taxonomy" id="1802457"/>
    <lineage>
        <taxon>Bacteria</taxon>
        <taxon>Candidatus Wildermuthiibacteriota</taxon>
    </lineage>
</organism>
<dbReference type="Pfam" id="PF03449">
    <property type="entry name" value="GreA_GreB_N"/>
    <property type="match status" value="1"/>
</dbReference>
<evidence type="ECO:0000259" key="10">
    <source>
        <dbReference type="Pfam" id="PF01272"/>
    </source>
</evidence>
<dbReference type="STRING" id="1802457.A3F15_02050"/>
<dbReference type="InterPro" id="IPR036953">
    <property type="entry name" value="GreA/GreB_C_sf"/>
</dbReference>
<dbReference type="NCBIfam" id="NF001263">
    <property type="entry name" value="PRK00226.1-4"/>
    <property type="match status" value="1"/>
</dbReference>
<dbReference type="InterPro" id="IPR001437">
    <property type="entry name" value="Tscrpt_elong_fac_GreA/B_C"/>
</dbReference>
<evidence type="ECO:0000256" key="2">
    <source>
        <dbReference type="ARBA" id="ARBA00013729"/>
    </source>
</evidence>
<dbReference type="PANTHER" id="PTHR30437">
    <property type="entry name" value="TRANSCRIPTION ELONGATION FACTOR GREA"/>
    <property type="match status" value="1"/>
</dbReference>
<dbReference type="GO" id="GO:0006354">
    <property type="term" value="P:DNA-templated transcription elongation"/>
    <property type="evidence" value="ECO:0007669"/>
    <property type="project" value="TreeGrafter"/>
</dbReference>
<evidence type="ECO:0000256" key="1">
    <source>
        <dbReference type="ARBA" id="ARBA00008213"/>
    </source>
</evidence>
<dbReference type="PIRSF" id="PIRSF006092">
    <property type="entry name" value="GreA_GreB"/>
    <property type="match status" value="1"/>
</dbReference>
<dbReference type="GO" id="GO:0032784">
    <property type="term" value="P:regulation of DNA-templated transcription elongation"/>
    <property type="evidence" value="ECO:0007669"/>
    <property type="project" value="UniProtKB-UniRule"/>
</dbReference>
<dbReference type="PROSITE" id="PS00830">
    <property type="entry name" value="GREAB_2"/>
    <property type="match status" value="1"/>
</dbReference>
<protein>
    <recommendedName>
        <fullName evidence="2 8">Transcription elongation factor GreA</fullName>
    </recommendedName>
    <alternativeName>
        <fullName evidence="7 8">Transcript cleavage factor GreA</fullName>
    </alternativeName>
</protein>
<dbReference type="GO" id="GO:0070063">
    <property type="term" value="F:RNA polymerase binding"/>
    <property type="evidence" value="ECO:0007669"/>
    <property type="project" value="InterPro"/>
</dbReference>
<dbReference type="SUPFAM" id="SSF54534">
    <property type="entry name" value="FKBP-like"/>
    <property type="match status" value="1"/>
</dbReference>
<dbReference type="AlphaFoldDB" id="A0A1G2RDI7"/>
<dbReference type="PROSITE" id="PS00829">
    <property type="entry name" value="GREAB_1"/>
    <property type="match status" value="1"/>
</dbReference>
<dbReference type="Gene3D" id="3.10.50.30">
    <property type="entry name" value="Transcription elongation factor, GreA/GreB, C-terminal domain"/>
    <property type="match status" value="1"/>
</dbReference>
<dbReference type="InterPro" id="IPR018151">
    <property type="entry name" value="TF_GreA/GreB_CS"/>
</dbReference>
<evidence type="ECO:0000313" key="12">
    <source>
        <dbReference type="EMBL" id="OHA70915.1"/>
    </source>
</evidence>
<dbReference type="InterPro" id="IPR028624">
    <property type="entry name" value="Tscrpt_elong_fac_GreA/B"/>
</dbReference>
<keyword evidence="5 8" id="KW-0804">Transcription</keyword>
<dbReference type="NCBIfam" id="TIGR01462">
    <property type="entry name" value="greA"/>
    <property type="match status" value="1"/>
</dbReference>
<dbReference type="Proteomes" id="UP000177078">
    <property type="component" value="Unassembled WGS sequence"/>
</dbReference>
<keyword evidence="12" id="KW-0251">Elongation factor</keyword>
<comment type="function">
    <text evidence="6 8 9">Necessary for efficient RNA polymerase transcription elongation past template-encoded arresting sites. The arresting sites in DNA have the property of trapping a certain fraction of elongating RNA polymerases that pass through, resulting in locked ternary complexes. Cleavage of the nascent transcript by cleavage factors such as GreA or GreB allows the resumption of elongation from the new 3'terminus. GreA releases sequences of 2 to 3 nucleotides.</text>
</comment>
<keyword evidence="4 8" id="KW-0238">DNA-binding</keyword>
<evidence type="ECO:0000256" key="5">
    <source>
        <dbReference type="ARBA" id="ARBA00023163"/>
    </source>
</evidence>
<proteinExistence type="inferred from homology"/>
<dbReference type="Gene3D" id="1.10.287.180">
    <property type="entry name" value="Transcription elongation factor, GreA/GreB, N-terminal domain"/>
    <property type="match status" value="1"/>
</dbReference>
<comment type="similarity">
    <text evidence="1 8 9">Belongs to the GreA/GreB family.</text>
</comment>
<feature type="domain" description="Transcription elongation factor GreA/GreB C-terminal" evidence="10">
    <location>
        <begin position="79"/>
        <end position="151"/>
    </location>
</feature>
<dbReference type="InterPro" id="IPR022691">
    <property type="entry name" value="Tscrpt_elong_fac_GreA/B_N"/>
</dbReference>